<name>A0AA38G7A0_TAXCH</name>
<accession>A0AA38G7A0</accession>
<dbReference type="AlphaFoldDB" id="A0AA38G7A0"/>
<evidence type="ECO:0000313" key="2">
    <source>
        <dbReference type="Proteomes" id="UP000824469"/>
    </source>
</evidence>
<keyword evidence="2" id="KW-1185">Reference proteome</keyword>
<comment type="caution">
    <text evidence="1">The sequence shown here is derived from an EMBL/GenBank/DDBJ whole genome shotgun (WGS) entry which is preliminary data.</text>
</comment>
<dbReference type="Proteomes" id="UP000824469">
    <property type="component" value="Unassembled WGS sequence"/>
</dbReference>
<organism evidence="1 2">
    <name type="scientific">Taxus chinensis</name>
    <name type="common">Chinese yew</name>
    <name type="synonym">Taxus wallichiana var. chinensis</name>
    <dbReference type="NCBI Taxonomy" id="29808"/>
    <lineage>
        <taxon>Eukaryota</taxon>
        <taxon>Viridiplantae</taxon>
        <taxon>Streptophyta</taxon>
        <taxon>Embryophyta</taxon>
        <taxon>Tracheophyta</taxon>
        <taxon>Spermatophyta</taxon>
        <taxon>Pinopsida</taxon>
        <taxon>Pinidae</taxon>
        <taxon>Conifers II</taxon>
        <taxon>Cupressales</taxon>
        <taxon>Taxaceae</taxon>
        <taxon>Taxus</taxon>
    </lineage>
</organism>
<reference evidence="1 2" key="1">
    <citation type="journal article" date="2021" name="Nat. Plants">
        <title>The Taxus genome provides insights into paclitaxel biosynthesis.</title>
        <authorList>
            <person name="Xiong X."/>
            <person name="Gou J."/>
            <person name="Liao Q."/>
            <person name="Li Y."/>
            <person name="Zhou Q."/>
            <person name="Bi G."/>
            <person name="Li C."/>
            <person name="Du R."/>
            <person name="Wang X."/>
            <person name="Sun T."/>
            <person name="Guo L."/>
            <person name="Liang H."/>
            <person name="Lu P."/>
            <person name="Wu Y."/>
            <person name="Zhang Z."/>
            <person name="Ro D.K."/>
            <person name="Shang Y."/>
            <person name="Huang S."/>
            <person name="Yan J."/>
        </authorList>
    </citation>
    <scope>NUCLEOTIDE SEQUENCE [LARGE SCALE GENOMIC DNA]</scope>
    <source>
        <strain evidence="1">Ta-2019</strain>
    </source>
</reference>
<dbReference type="EMBL" id="JAHRHJ020000005">
    <property type="protein sequence ID" value="KAH9316785.1"/>
    <property type="molecule type" value="Genomic_DNA"/>
</dbReference>
<evidence type="ECO:0000313" key="1">
    <source>
        <dbReference type="EMBL" id="KAH9316785.1"/>
    </source>
</evidence>
<sequence>MQALEDAVQKHKISISTPPPSNQHGKELNVVGRSQSPLTDNWVIDSGASHHMNSSKESFVSLGLSSIIIYDIAAHLFGKVYAKLFWFNGMAGIGKRSTKHVNNIPMENKGDEEENNAEVYTSSAWQMNEYSDDIVAIEVTLFNVGNGLHKYSIFVETDRRQRLQRVGQLRAATNIDSERSNH</sequence>
<protein>
    <submittedName>
        <fullName evidence="1">Uncharacterized protein</fullName>
    </submittedName>
</protein>
<gene>
    <name evidence="1" type="ORF">KI387_044023</name>
</gene>
<proteinExistence type="predicted"/>